<dbReference type="GO" id="GO:0005634">
    <property type="term" value="C:nucleus"/>
    <property type="evidence" value="ECO:0007669"/>
    <property type="project" value="TreeGrafter"/>
</dbReference>
<name>A0A0C3AR30_SERVB</name>
<dbReference type="InterPro" id="IPR027353">
    <property type="entry name" value="NET_dom"/>
</dbReference>
<reference evidence="7" key="2">
    <citation type="submission" date="2015-01" db="EMBL/GenBank/DDBJ databases">
        <title>Evolutionary Origins and Diversification of the Mycorrhizal Mutualists.</title>
        <authorList>
            <consortium name="DOE Joint Genome Institute"/>
            <consortium name="Mycorrhizal Genomics Consortium"/>
            <person name="Kohler A."/>
            <person name="Kuo A."/>
            <person name="Nagy L.G."/>
            <person name="Floudas D."/>
            <person name="Copeland A."/>
            <person name="Barry K.W."/>
            <person name="Cichocki N."/>
            <person name="Veneault-Fourrey C."/>
            <person name="LaButti K."/>
            <person name="Lindquist E.A."/>
            <person name="Lipzen A."/>
            <person name="Lundell T."/>
            <person name="Morin E."/>
            <person name="Murat C."/>
            <person name="Riley R."/>
            <person name="Ohm R."/>
            <person name="Sun H."/>
            <person name="Tunlid A."/>
            <person name="Henrissat B."/>
            <person name="Grigoriev I.V."/>
            <person name="Hibbett D.S."/>
            <person name="Martin F."/>
        </authorList>
    </citation>
    <scope>NUCLEOTIDE SEQUENCE [LARGE SCALE GENOMIC DNA]</scope>
    <source>
        <strain evidence="7">MAFF 305830</strain>
    </source>
</reference>
<dbReference type="InterPro" id="IPR001487">
    <property type="entry name" value="Bromodomain"/>
</dbReference>
<accession>A0A0C3AR30</accession>
<dbReference type="STRING" id="933852.A0A0C3AR30"/>
<feature type="compositionally biased region" description="Basic and acidic residues" evidence="3">
    <location>
        <begin position="165"/>
        <end position="194"/>
    </location>
</feature>
<dbReference type="GO" id="GO:0000785">
    <property type="term" value="C:chromatin"/>
    <property type="evidence" value="ECO:0007669"/>
    <property type="project" value="TreeGrafter"/>
</dbReference>
<dbReference type="PANTHER" id="PTHR22880:SF225">
    <property type="entry name" value="BROMODOMAIN-CONTAINING PROTEIN BET-1-RELATED"/>
    <property type="match status" value="1"/>
</dbReference>
<dbReference type="PRINTS" id="PR00503">
    <property type="entry name" value="BROMODOMAIN"/>
</dbReference>
<evidence type="ECO:0000256" key="1">
    <source>
        <dbReference type="ARBA" id="ARBA00023117"/>
    </source>
</evidence>
<evidence type="ECO:0008006" key="8">
    <source>
        <dbReference type="Google" id="ProtNLM"/>
    </source>
</evidence>
<dbReference type="Gene3D" id="1.20.1270.220">
    <property type="match status" value="1"/>
</dbReference>
<dbReference type="PANTHER" id="PTHR22880">
    <property type="entry name" value="FALZ-RELATED BROMODOMAIN-CONTAINING PROTEINS"/>
    <property type="match status" value="1"/>
</dbReference>
<evidence type="ECO:0000259" key="4">
    <source>
        <dbReference type="PROSITE" id="PS50014"/>
    </source>
</evidence>
<keyword evidence="1 2" id="KW-0103">Bromodomain</keyword>
<dbReference type="EMBL" id="KN824302">
    <property type="protein sequence ID" value="KIM27000.1"/>
    <property type="molecule type" value="Genomic_DNA"/>
</dbReference>
<dbReference type="PROSITE" id="PS50014">
    <property type="entry name" value="BROMODOMAIN_2"/>
    <property type="match status" value="2"/>
</dbReference>
<evidence type="ECO:0000313" key="7">
    <source>
        <dbReference type="Proteomes" id="UP000054097"/>
    </source>
</evidence>
<feature type="domain" description="Bromo" evidence="4">
    <location>
        <begin position="227"/>
        <end position="299"/>
    </location>
</feature>
<dbReference type="HOGENOM" id="CLU_001499_4_0_1"/>
<dbReference type="Pfam" id="PF17035">
    <property type="entry name" value="BET"/>
    <property type="match status" value="1"/>
</dbReference>
<dbReference type="Pfam" id="PF00439">
    <property type="entry name" value="Bromodomain"/>
    <property type="match status" value="2"/>
</dbReference>
<sequence length="576" mass="63670">MAEDSPGAGLALESPVAPTAPWARPLTQPQNKFALGIVRSLKKMKDAVPFLIPVDPVALNIPHYTTIITNPMDLSTVERKLGGVKQEAGQYDRYANVEEFVADVKLIVQNCSTFNGPDHPVTQMVKRLEEAFDKQMKNMPSADDPTAVKKGAPVRRPSTAGGSFPRRDDAYVIARPKREVPPPRDQRDYQEPPRRAPVKKRFPKRDDGTIEQLKFCTKLLQELYRPKYSSIASPFYDPVDYVKLDLPQYPKIIKKPMDMATILSKLNHGEYADARAFHADFKLMIKNCFTFNPAGTPVHQAGVQLNETFDEKWTALPALYGESDDEDQDGEESDNDHSSMYFSLSAQPVTDKAVKDAVMVMEAQIQSLHNALVSLKKSKPKKEKIKKPAPAIPRPPKPANGKVGGSGGLFKKKKKPGHEDDDGLTFEQKKQLSESIQTLDGSRLEKVLEIIDEVYPEIRETSEEIELDIDALPPHVLIRLYNFVIRPYKPRVGRPPGGSGSSKAMGTTQVAGTKRKSMNEEEETAKIRALEETLARLKNGNATAQDMENAMNSVNPGGDDSGSDSGSSDSSGSDSE</sequence>
<feature type="domain" description="Bromo" evidence="4">
    <location>
        <begin position="42"/>
        <end position="122"/>
    </location>
</feature>
<evidence type="ECO:0000256" key="3">
    <source>
        <dbReference type="SAM" id="MobiDB-lite"/>
    </source>
</evidence>
<protein>
    <recommendedName>
        <fullName evidence="8">Bromo domain-containing protein</fullName>
    </recommendedName>
</protein>
<dbReference type="SUPFAM" id="SSF47370">
    <property type="entry name" value="Bromodomain"/>
    <property type="match status" value="2"/>
</dbReference>
<dbReference type="SMART" id="SM00297">
    <property type="entry name" value="BROMO"/>
    <property type="match status" value="2"/>
</dbReference>
<evidence type="ECO:0000313" key="6">
    <source>
        <dbReference type="EMBL" id="KIM27000.1"/>
    </source>
</evidence>
<feature type="compositionally biased region" description="Low complexity" evidence="3">
    <location>
        <begin position="563"/>
        <end position="576"/>
    </location>
</feature>
<feature type="region of interest" description="Disordered" evidence="3">
    <location>
        <begin position="492"/>
        <end position="524"/>
    </location>
</feature>
<feature type="region of interest" description="Disordered" evidence="3">
    <location>
        <begin position="137"/>
        <end position="201"/>
    </location>
</feature>
<feature type="domain" description="NET" evidence="5">
    <location>
        <begin position="414"/>
        <end position="495"/>
    </location>
</feature>
<reference evidence="6 7" key="1">
    <citation type="submission" date="2014-04" db="EMBL/GenBank/DDBJ databases">
        <authorList>
            <consortium name="DOE Joint Genome Institute"/>
            <person name="Kuo A."/>
            <person name="Zuccaro A."/>
            <person name="Kohler A."/>
            <person name="Nagy L.G."/>
            <person name="Floudas D."/>
            <person name="Copeland A."/>
            <person name="Barry K.W."/>
            <person name="Cichocki N."/>
            <person name="Veneault-Fourrey C."/>
            <person name="LaButti K."/>
            <person name="Lindquist E.A."/>
            <person name="Lipzen A."/>
            <person name="Lundell T."/>
            <person name="Morin E."/>
            <person name="Murat C."/>
            <person name="Sun H."/>
            <person name="Tunlid A."/>
            <person name="Henrissat B."/>
            <person name="Grigoriev I.V."/>
            <person name="Hibbett D.S."/>
            <person name="Martin F."/>
            <person name="Nordberg H.P."/>
            <person name="Cantor M.N."/>
            <person name="Hua S.X."/>
        </authorList>
    </citation>
    <scope>NUCLEOTIDE SEQUENCE [LARGE SCALE GENOMIC DNA]</scope>
    <source>
        <strain evidence="6 7">MAFF 305830</strain>
    </source>
</reference>
<dbReference type="Proteomes" id="UP000054097">
    <property type="component" value="Unassembled WGS sequence"/>
</dbReference>
<evidence type="ECO:0000259" key="5">
    <source>
        <dbReference type="PROSITE" id="PS51525"/>
    </source>
</evidence>
<dbReference type="GO" id="GO:0006355">
    <property type="term" value="P:regulation of DNA-templated transcription"/>
    <property type="evidence" value="ECO:0007669"/>
    <property type="project" value="TreeGrafter"/>
</dbReference>
<dbReference type="Gene3D" id="1.20.920.10">
    <property type="entry name" value="Bromodomain-like"/>
    <property type="match status" value="2"/>
</dbReference>
<dbReference type="CDD" id="cd05500">
    <property type="entry name" value="Bromo_BDF1_2_I"/>
    <property type="match status" value="1"/>
</dbReference>
<dbReference type="AlphaFoldDB" id="A0A0C3AR30"/>
<keyword evidence="7" id="KW-1185">Reference proteome</keyword>
<feature type="compositionally biased region" description="Polar residues" evidence="3">
    <location>
        <begin position="540"/>
        <end position="555"/>
    </location>
</feature>
<evidence type="ECO:0000256" key="2">
    <source>
        <dbReference type="PROSITE-ProRule" id="PRU00035"/>
    </source>
</evidence>
<proteinExistence type="predicted"/>
<dbReference type="InterPro" id="IPR036427">
    <property type="entry name" value="Bromodomain-like_sf"/>
</dbReference>
<dbReference type="OrthoDB" id="10264376at2759"/>
<feature type="compositionally biased region" description="Basic residues" evidence="3">
    <location>
        <begin position="377"/>
        <end position="387"/>
    </location>
</feature>
<dbReference type="InterPro" id="IPR050935">
    <property type="entry name" value="Bromo_chromatin_reader"/>
</dbReference>
<feature type="region of interest" description="Disordered" evidence="3">
    <location>
        <begin position="377"/>
        <end position="427"/>
    </location>
</feature>
<dbReference type="PROSITE" id="PS51525">
    <property type="entry name" value="NET"/>
    <property type="match status" value="1"/>
</dbReference>
<organism evidence="6 7">
    <name type="scientific">Serendipita vermifera MAFF 305830</name>
    <dbReference type="NCBI Taxonomy" id="933852"/>
    <lineage>
        <taxon>Eukaryota</taxon>
        <taxon>Fungi</taxon>
        <taxon>Dikarya</taxon>
        <taxon>Basidiomycota</taxon>
        <taxon>Agaricomycotina</taxon>
        <taxon>Agaricomycetes</taxon>
        <taxon>Sebacinales</taxon>
        <taxon>Serendipitaceae</taxon>
        <taxon>Serendipita</taxon>
    </lineage>
</organism>
<gene>
    <name evidence="6" type="ORF">M408DRAFT_71963</name>
</gene>
<dbReference type="GO" id="GO:0006338">
    <property type="term" value="P:chromatin remodeling"/>
    <property type="evidence" value="ECO:0007669"/>
    <property type="project" value="TreeGrafter"/>
</dbReference>
<feature type="region of interest" description="Disordered" evidence="3">
    <location>
        <begin position="537"/>
        <end position="576"/>
    </location>
</feature>
<dbReference type="InterPro" id="IPR038336">
    <property type="entry name" value="NET_sf"/>
</dbReference>